<dbReference type="Proteomes" id="UP000092993">
    <property type="component" value="Unassembled WGS sequence"/>
</dbReference>
<protein>
    <submittedName>
        <fullName evidence="2">Uncharacterized protein</fullName>
    </submittedName>
</protein>
<organism evidence="2 3">
    <name type="scientific">Grifola frondosa</name>
    <name type="common">Maitake</name>
    <name type="synonym">Polyporus frondosus</name>
    <dbReference type="NCBI Taxonomy" id="5627"/>
    <lineage>
        <taxon>Eukaryota</taxon>
        <taxon>Fungi</taxon>
        <taxon>Dikarya</taxon>
        <taxon>Basidiomycota</taxon>
        <taxon>Agaricomycotina</taxon>
        <taxon>Agaricomycetes</taxon>
        <taxon>Polyporales</taxon>
        <taxon>Grifolaceae</taxon>
        <taxon>Grifola</taxon>
    </lineage>
</organism>
<feature type="compositionally biased region" description="Polar residues" evidence="1">
    <location>
        <begin position="69"/>
        <end position="87"/>
    </location>
</feature>
<feature type="compositionally biased region" description="Pro residues" evidence="1">
    <location>
        <begin position="158"/>
        <end position="172"/>
    </location>
</feature>
<proteinExistence type="predicted"/>
<comment type="caution">
    <text evidence="2">The sequence shown here is derived from an EMBL/GenBank/DDBJ whole genome shotgun (WGS) entry which is preliminary data.</text>
</comment>
<reference evidence="2 3" key="1">
    <citation type="submission" date="2016-03" db="EMBL/GenBank/DDBJ databases">
        <title>Whole genome sequencing of Grifola frondosa 9006-11.</title>
        <authorList>
            <person name="Min B."/>
            <person name="Park H."/>
            <person name="Kim J.-G."/>
            <person name="Cho H."/>
            <person name="Oh Y.-L."/>
            <person name="Kong W.-S."/>
            <person name="Choi I.-G."/>
        </authorList>
    </citation>
    <scope>NUCLEOTIDE SEQUENCE [LARGE SCALE GENOMIC DNA]</scope>
    <source>
        <strain evidence="2 3">9006-11</strain>
    </source>
</reference>
<evidence type="ECO:0000256" key="1">
    <source>
        <dbReference type="SAM" id="MobiDB-lite"/>
    </source>
</evidence>
<feature type="compositionally biased region" description="Polar residues" evidence="1">
    <location>
        <begin position="115"/>
        <end position="125"/>
    </location>
</feature>
<sequence>MRVDTSPPPPPPPEPTRPGWAPVASTDPPKSFSSASVAVQRGAPVSGSSISNFPAPPAAAPSLHGHSDSAPSFRTGGWTSLDTNPSQHVPPPPAASPIAVVSSQTAASLPPPMSAANSQLPQSSLKGHHSWSAASTSTPFAVNQVHRGSQSFTSVQGPFPPSVAQPAPPVVPQPAASSQPSMPRQEASRSGWQKFRAGAPGRRK</sequence>
<keyword evidence="3" id="KW-1185">Reference proteome</keyword>
<accession>A0A1C7MRY7</accession>
<evidence type="ECO:0000313" key="2">
    <source>
        <dbReference type="EMBL" id="OBZ79625.1"/>
    </source>
</evidence>
<feature type="compositionally biased region" description="Polar residues" evidence="1">
    <location>
        <begin position="132"/>
        <end position="156"/>
    </location>
</feature>
<feature type="compositionally biased region" description="Pro residues" evidence="1">
    <location>
        <begin position="1"/>
        <end position="16"/>
    </location>
</feature>
<gene>
    <name evidence="2" type="ORF">A0H81_00544</name>
</gene>
<evidence type="ECO:0000313" key="3">
    <source>
        <dbReference type="Proteomes" id="UP000092993"/>
    </source>
</evidence>
<name>A0A1C7MRY7_GRIFR</name>
<dbReference type="EMBL" id="LUGG01000001">
    <property type="protein sequence ID" value="OBZ79625.1"/>
    <property type="molecule type" value="Genomic_DNA"/>
</dbReference>
<dbReference type="AlphaFoldDB" id="A0A1C7MRY7"/>
<feature type="region of interest" description="Disordered" evidence="1">
    <location>
        <begin position="1"/>
        <end position="204"/>
    </location>
</feature>